<name>A0A0V0QK52_PSEPJ</name>
<organism evidence="1 2">
    <name type="scientific">Pseudocohnilembus persalinus</name>
    <name type="common">Ciliate</name>
    <dbReference type="NCBI Taxonomy" id="266149"/>
    <lineage>
        <taxon>Eukaryota</taxon>
        <taxon>Sar</taxon>
        <taxon>Alveolata</taxon>
        <taxon>Ciliophora</taxon>
        <taxon>Intramacronucleata</taxon>
        <taxon>Oligohymenophorea</taxon>
        <taxon>Scuticociliatia</taxon>
        <taxon>Philasterida</taxon>
        <taxon>Pseudocohnilembidae</taxon>
        <taxon>Pseudocohnilembus</taxon>
    </lineage>
</organism>
<keyword evidence="2" id="KW-1185">Reference proteome</keyword>
<dbReference type="Gene3D" id="3.40.50.720">
    <property type="entry name" value="NAD(P)-binding Rossmann-like Domain"/>
    <property type="match status" value="1"/>
</dbReference>
<evidence type="ECO:0000313" key="2">
    <source>
        <dbReference type="Proteomes" id="UP000054937"/>
    </source>
</evidence>
<accession>A0A0V0QK52</accession>
<sequence length="135" mass="15585">MSSFSYRLILPQTSVYSATKKAIADFSELLRDYLKFADTESEDNNGQDIQILRVEPLGIQTKFINYQKNFSVITPEECVKSVLQSLAVGETYTNSHWKHKIFIPLIIAVKNFIPGLEDSVKQIYYNLQQKQIIEF</sequence>
<dbReference type="Proteomes" id="UP000054937">
    <property type="component" value="Unassembled WGS sequence"/>
</dbReference>
<dbReference type="EMBL" id="LDAU01000154">
    <property type="protein sequence ID" value="KRX02561.1"/>
    <property type="molecule type" value="Genomic_DNA"/>
</dbReference>
<reference evidence="1 2" key="1">
    <citation type="journal article" date="2015" name="Sci. Rep.">
        <title>Genome of the facultative scuticociliatosis pathogen Pseudocohnilembus persalinus provides insight into its virulence through horizontal gene transfer.</title>
        <authorList>
            <person name="Xiong J."/>
            <person name="Wang G."/>
            <person name="Cheng J."/>
            <person name="Tian M."/>
            <person name="Pan X."/>
            <person name="Warren A."/>
            <person name="Jiang C."/>
            <person name="Yuan D."/>
            <person name="Miao W."/>
        </authorList>
    </citation>
    <scope>NUCLEOTIDE SEQUENCE [LARGE SCALE GENOMIC DNA]</scope>
    <source>
        <strain evidence="1">36N120E</strain>
    </source>
</reference>
<dbReference type="InParanoid" id="A0A0V0QK52"/>
<proteinExistence type="predicted"/>
<comment type="caution">
    <text evidence="1">The sequence shown here is derived from an EMBL/GenBank/DDBJ whole genome shotgun (WGS) entry which is preliminary data.</text>
</comment>
<gene>
    <name evidence="1" type="ORF">PPERSA_11901</name>
</gene>
<evidence type="ECO:0000313" key="1">
    <source>
        <dbReference type="EMBL" id="KRX02561.1"/>
    </source>
</evidence>
<protein>
    <submittedName>
        <fullName evidence="1">Uncharacterized protein</fullName>
    </submittedName>
</protein>
<dbReference type="AlphaFoldDB" id="A0A0V0QK52"/>